<dbReference type="AlphaFoldDB" id="A0A378I7K1"/>
<sequence>MSGNNQFIPVITTAAGTCLTMANWKAAGVSQITFYLDELLMKPGLAFFEGMNVSLQSYCGWSGDIVLNLSSLQIKNDQIVIRSHYDGQIIRIDLPVLAGLISTLNPAYLVLPITNGSLEVLWRDLPASIKTISSSKENADSRHHSSYLQFSDSQCFEAFYNIAQASKQPLYIAGRFNWQQFQRLAQLPLHTLESDQPASDALLGQVYTESLVLDIQDETMRDDHQPIDRNCGCEACRQGLTRAYFHHLLQHTPLLCQRFLIQHNIHYCLHHLPEQQITI</sequence>
<evidence type="ECO:0000313" key="4">
    <source>
        <dbReference type="Proteomes" id="UP000054735"/>
    </source>
</evidence>
<dbReference type="InterPro" id="IPR002616">
    <property type="entry name" value="tRNA_ribo_trans-like"/>
</dbReference>
<proteinExistence type="predicted"/>
<organism evidence="3 5">
    <name type="scientific">Legionella birminghamensis</name>
    <dbReference type="NCBI Taxonomy" id="28083"/>
    <lineage>
        <taxon>Bacteria</taxon>
        <taxon>Pseudomonadati</taxon>
        <taxon>Pseudomonadota</taxon>
        <taxon>Gammaproteobacteria</taxon>
        <taxon>Legionellales</taxon>
        <taxon>Legionellaceae</taxon>
        <taxon>Legionella</taxon>
    </lineage>
</organism>
<reference evidence="3 5" key="2">
    <citation type="submission" date="2018-06" db="EMBL/GenBank/DDBJ databases">
        <authorList>
            <consortium name="Pathogen Informatics"/>
            <person name="Doyle S."/>
        </authorList>
    </citation>
    <scope>NUCLEOTIDE SEQUENCE [LARGE SCALE GENOMIC DNA]</scope>
    <source>
        <strain evidence="3 5">NCTC12437</strain>
    </source>
</reference>
<reference evidence="2 4" key="1">
    <citation type="submission" date="2015-11" db="EMBL/GenBank/DDBJ databases">
        <title>Genomic analysis of 38 Legionella species identifies large and diverse effector repertoires.</title>
        <authorList>
            <person name="Burstein D."/>
            <person name="Amaro F."/>
            <person name="Zusman T."/>
            <person name="Lifshitz Z."/>
            <person name="Cohen O."/>
            <person name="Gilbert J.A."/>
            <person name="Pupko T."/>
            <person name="Shuman H.A."/>
            <person name="Segal G."/>
        </authorList>
    </citation>
    <scope>NUCLEOTIDE SEQUENCE [LARGE SCALE GENOMIC DNA]</scope>
    <source>
        <strain evidence="2 4">CDC#1407-AL-14</strain>
    </source>
</reference>
<dbReference type="Gene3D" id="3.20.20.105">
    <property type="entry name" value="Queuine tRNA-ribosyltransferase-like"/>
    <property type="match status" value="1"/>
</dbReference>
<evidence type="ECO:0000313" key="3">
    <source>
        <dbReference type="EMBL" id="STX31013.1"/>
    </source>
</evidence>
<feature type="domain" description="tRNA-guanine(15) transglycosylase-like" evidence="1">
    <location>
        <begin position="167"/>
        <end position="270"/>
    </location>
</feature>
<name>A0A378I7K1_9GAMM</name>
<dbReference type="PANTHER" id="PTHR46064:SF1">
    <property type="entry name" value="QUEUINE TRNA-RIBOSYLTRANSFERASE ACCESSORY SUBUNIT 2"/>
    <property type="match status" value="1"/>
</dbReference>
<evidence type="ECO:0000259" key="1">
    <source>
        <dbReference type="Pfam" id="PF01702"/>
    </source>
</evidence>
<dbReference type="EMBL" id="LNXT01000048">
    <property type="protein sequence ID" value="KTC68274.1"/>
    <property type="molecule type" value="Genomic_DNA"/>
</dbReference>
<dbReference type="Pfam" id="PF01702">
    <property type="entry name" value="TGT"/>
    <property type="match status" value="1"/>
</dbReference>
<evidence type="ECO:0000313" key="5">
    <source>
        <dbReference type="Proteomes" id="UP000255066"/>
    </source>
</evidence>
<dbReference type="EMBL" id="UGNW01000001">
    <property type="protein sequence ID" value="STX31013.1"/>
    <property type="molecule type" value="Genomic_DNA"/>
</dbReference>
<evidence type="ECO:0000313" key="2">
    <source>
        <dbReference type="EMBL" id="KTC68274.1"/>
    </source>
</evidence>
<dbReference type="PANTHER" id="PTHR46064">
    <property type="entry name" value="QUEUINE TRNA-RIBOSYLTRANSFERASE ACCESSORY SUBUNIT 2"/>
    <property type="match status" value="1"/>
</dbReference>
<keyword evidence="3" id="KW-0808">Transferase</keyword>
<keyword evidence="3" id="KW-0328">Glycosyltransferase</keyword>
<dbReference type="SUPFAM" id="SSF51713">
    <property type="entry name" value="tRNA-guanine transglycosylase"/>
    <property type="match status" value="1"/>
</dbReference>
<dbReference type="GO" id="GO:0016757">
    <property type="term" value="F:glycosyltransferase activity"/>
    <property type="evidence" value="ECO:0007669"/>
    <property type="project" value="UniProtKB-KW"/>
</dbReference>
<dbReference type="OrthoDB" id="5647128at2"/>
<dbReference type="GO" id="GO:0006400">
    <property type="term" value="P:tRNA modification"/>
    <property type="evidence" value="ECO:0007669"/>
    <property type="project" value="InterPro"/>
</dbReference>
<dbReference type="EC" id="2.4.2.29" evidence="3"/>
<gene>
    <name evidence="3" type="primary">tgt_1</name>
    <name evidence="2" type="synonym">tgt</name>
    <name evidence="2" type="ORF">Lbir_2876</name>
    <name evidence="3" type="ORF">NCTC12437_00783</name>
</gene>
<dbReference type="RefSeq" id="WP_058524849.1">
    <property type="nucleotide sequence ID" value="NZ_CAAAHV010000021.1"/>
</dbReference>
<dbReference type="Proteomes" id="UP000054735">
    <property type="component" value="Unassembled WGS sequence"/>
</dbReference>
<dbReference type="InterPro" id="IPR050852">
    <property type="entry name" value="Queuine_tRNA-ribosyltrfase"/>
</dbReference>
<dbReference type="InterPro" id="IPR036511">
    <property type="entry name" value="TGT-like_sf"/>
</dbReference>
<dbReference type="STRING" id="28083.Lbir_2876"/>
<keyword evidence="4" id="KW-1185">Reference proteome</keyword>
<accession>A0A378I7K1</accession>
<protein>
    <submittedName>
        <fullName evidence="3">Queuine tRNA-ribosyltransferase</fullName>
        <ecNumber evidence="3">2.4.2.29</ecNumber>
    </submittedName>
</protein>
<dbReference type="Proteomes" id="UP000255066">
    <property type="component" value="Unassembled WGS sequence"/>
</dbReference>